<feature type="binding site" evidence="6">
    <location>
        <position position="257"/>
    </location>
    <ligand>
        <name>chlorophyll a</name>
        <dbReference type="ChEBI" id="CHEBI:58416"/>
        <label>1</label>
    </ligand>
</feature>
<evidence type="ECO:0000256" key="3">
    <source>
        <dbReference type="ARBA" id="ARBA00022531"/>
    </source>
</evidence>
<dbReference type="GO" id="GO:0009522">
    <property type="term" value="C:photosystem I"/>
    <property type="evidence" value="ECO:0007669"/>
    <property type="project" value="UniProtKB-KW"/>
</dbReference>
<feature type="binding site" evidence="6">
    <location>
        <position position="239"/>
    </location>
    <ligand>
        <name>chlorophyll a</name>
        <dbReference type="ChEBI" id="CHEBI:58416"/>
        <label>1</label>
    </ligand>
</feature>
<dbReference type="Gene3D" id="1.10.3460.10">
    <property type="entry name" value="Chlorophyll a/b binding protein domain"/>
    <property type="match status" value="1"/>
</dbReference>
<dbReference type="GO" id="GO:0009765">
    <property type="term" value="P:photosynthesis, light harvesting"/>
    <property type="evidence" value="ECO:0007669"/>
    <property type="project" value="InterPro"/>
</dbReference>
<comment type="subcellular location">
    <subcellularLocation>
        <location evidence="7">Plastid</location>
        <location evidence="7">Chloroplast thylakoid membrane</location>
    </subcellularLocation>
</comment>
<keyword evidence="7" id="KW-0603">Photosystem I</keyword>
<dbReference type="AlphaFoldDB" id="A0A8S1JDI2"/>
<comment type="caution">
    <text evidence="8">The sequence shown here is derived from an EMBL/GenBank/DDBJ whole genome shotgun (WGS) entry which is preliminary data.</text>
</comment>
<dbReference type="InterPro" id="IPR001344">
    <property type="entry name" value="Chloro_AB-bd_pln"/>
</dbReference>
<keyword evidence="3 7" id="KW-0602">Photosynthesis</keyword>
<keyword evidence="2 7" id="KW-0150">Chloroplast</keyword>
<evidence type="ECO:0000256" key="7">
    <source>
        <dbReference type="RuleBase" id="RU363080"/>
    </source>
</evidence>
<keyword evidence="7" id="KW-0604">Photosystem II</keyword>
<feature type="binding site" description="axial binding residue" evidence="6">
    <location>
        <position position="129"/>
    </location>
    <ligand>
        <name>chlorophyll b</name>
        <dbReference type="ChEBI" id="CHEBI:61721"/>
        <label>1</label>
    </ligand>
    <ligandPart>
        <name>Mg</name>
        <dbReference type="ChEBI" id="CHEBI:25107"/>
    </ligandPart>
</feature>
<feature type="binding site" evidence="6">
    <location>
        <position position="272"/>
    </location>
    <ligand>
        <name>chlorophyll a</name>
        <dbReference type="ChEBI" id="CHEBI:58416"/>
        <label>1</label>
    </ligand>
</feature>
<evidence type="ECO:0000256" key="2">
    <source>
        <dbReference type="ARBA" id="ARBA00022528"/>
    </source>
</evidence>
<feature type="binding site" evidence="6">
    <location>
        <position position="111"/>
    </location>
    <ligand>
        <name>chlorophyll a</name>
        <dbReference type="ChEBI" id="CHEBI:58416"/>
        <label>1</label>
    </ligand>
</feature>
<feature type="binding site" description="axial binding residue" evidence="6">
    <location>
        <position position="191"/>
    </location>
    <ligand>
        <name>chlorophyll b</name>
        <dbReference type="ChEBI" id="CHEBI:61721"/>
        <label>1</label>
    </ligand>
    <ligandPart>
        <name>Mg</name>
        <dbReference type="ChEBI" id="CHEBI:25107"/>
    </ligandPart>
</feature>
<feature type="binding site" evidence="6">
    <location>
        <position position="127"/>
    </location>
    <ligand>
        <name>chlorophyll a</name>
        <dbReference type="ChEBI" id="CHEBI:58416"/>
        <label>1</label>
    </ligand>
</feature>
<feature type="binding site" description="axial binding residue" evidence="6">
    <location>
        <position position="183"/>
    </location>
    <ligand>
        <name>chlorophyll b</name>
        <dbReference type="ChEBI" id="CHEBI:61721"/>
        <label>1</label>
    </ligand>
    <ligandPart>
        <name>Mg</name>
        <dbReference type="ChEBI" id="CHEBI:25107"/>
    </ligandPart>
</feature>
<feature type="binding site" evidence="6">
    <location>
        <position position="243"/>
    </location>
    <ligand>
        <name>chlorophyll a</name>
        <dbReference type="ChEBI" id="CHEBI:58416"/>
        <label>1</label>
    </ligand>
</feature>
<proteinExistence type="inferred from homology"/>
<sequence length="292" mass="31510">MRKVPRRSCAFGLEPLNAAPVLQVTAPTRLSASPVWSPVAMASTVTSTFFGAGIKPAAGQGKGTRQVTRAAVDEWYGPKRNLWLGPLTQAVPPYLKGEFPGDYGWDSAGLSADPETFRRYREAELIHARWAMVGTVGCLIPELCAKYLGTDLAEPVWWKAGSSIYREGGLNYLGNPALVHAQSIIVIMIVQVLIMALAEGYRINGGPAGEGLDPLYPGGNFDPLGLADDPDTFAELKIKEIKNGRLAMFSMFGYYVQAICTGKGPVENWADHVADPFNVNGFNISAKFDPSS</sequence>
<accession>A0A8S1JDI2</accession>
<feature type="binding site" description="axial binding residue" evidence="6">
    <location>
        <position position="179"/>
    </location>
    <ligand>
        <name>chlorophyll b</name>
        <dbReference type="ChEBI" id="CHEBI:61721"/>
        <label>1</label>
    </ligand>
    <ligandPart>
        <name>Mg</name>
        <dbReference type="ChEBI" id="CHEBI:25107"/>
    </ligandPart>
</feature>
<dbReference type="GO" id="GO:0009535">
    <property type="term" value="C:chloroplast thylakoid membrane"/>
    <property type="evidence" value="ECO:0007669"/>
    <property type="project" value="UniProtKB-SubCell"/>
</dbReference>
<keyword evidence="5 7" id="KW-0157">Chromophore</keyword>
<name>A0A8S1JDI2_9CHLO</name>
<keyword evidence="1 6" id="KW-0148">Chlorophyll</keyword>
<organism evidence="8 9">
    <name type="scientific">Ostreobium quekettii</name>
    <dbReference type="NCBI Taxonomy" id="121088"/>
    <lineage>
        <taxon>Eukaryota</taxon>
        <taxon>Viridiplantae</taxon>
        <taxon>Chlorophyta</taxon>
        <taxon>core chlorophytes</taxon>
        <taxon>Ulvophyceae</taxon>
        <taxon>TCBD clade</taxon>
        <taxon>Bryopsidales</taxon>
        <taxon>Ostreobineae</taxon>
        <taxon>Ostreobiaceae</taxon>
        <taxon>Ostreobium</taxon>
    </lineage>
</organism>
<feature type="binding site" evidence="6">
    <location>
        <position position="124"/>
    </location>
    <ligand>
        <name>chlorophyll a</name>
        <dbReference type="ChEBI" id="CHEBI:58416"/>
        <label>1</label>
    </ligand>
</feature>
<dbReference type="InterPro" id="IPR022796">
    <property type="entry name" value="Chloroa_b-bind"/>
</dbReference>
<feature type="binding site" description="axial binding residue" evidence="6">
    <location>
        <position position="105"/>
    </location>
    <ligand>
        <name>chlorophyll a</name>
        <dbReference type="ChEBI" id="CHEBI:58416"/>
        <label>2</label>
    </ligand>
    <ligandPart>
        <name>Mg</name>
        <dbReference type="ChEBI" id="CHEBI:25107"/>
    </ligandPart>
</feature>
<keyword evidence="4 7" id="KW-0934">Plastid</keyword>
<dbReference type="GO" id="GO:0009523">
    <property type="term" value="C:photosystem II"/>
    <property type="evidence" value="ECO:0007669"/>
    <property type="project" value="UniProtKB-KW"/>
</dbReference>
<dbReference type="EMBL" id="CAJHUC010003012">
    <property type="protein sequence ID" value="CAD7705081.1"/>
    <property type="molecule type" value="Genomic_DNA"/>
</dbReference>
<keyword evidence="9" id="KW-1185">Reference proteome</keyword>
<evidence type="ECO:0000313" key="8">
    <source>
        <dbReference type="EMBL" id="CAD7705081.1"/>
    </source>
</evidence>
<dbReference type="OrthoDB" id="423598at2759"/>
<feature type="binding site" description="axial binding residue" evidence="6">
    <location>
        <position position="199"/>
    </location>
    <ligand>
        <name>chlorophyll b</name>
        <dbReference type="ChEBI" id="CHEBI:61721"/>
        <label>1</label>
    </ligand>
    <ligandPart>
        <name>Mg</name>
        <dbReference type="ChEBI" id="CHEBI:25107"/>
    </ligandPart>
</feature>
<keyword evidence="7" id="KW-0793">Thylakoid</keyword>
<comment type="function">
    <text evidence="7">The light-harvesting complex (LHC) functions as a light receptor, it captures and delivers excitation energy to photosystems with which it is closely associated.</text>
</comment>
<gene>
    <name evidence="8" type="ORF">OSTQU699_LOCUS10436</name>
</gene>
<reference evidence="8" key="1">
    <citation type="submission" date="2020-12" db="EMBL/GenBank/DDBJ databases">
        <authorList>
            <person name="Iha C."/>
        </authorList>
    </citation>
    <scope>NUCLEOTIDE SEQUENCE</scope>
</reference>
<evidence type="ECO:0000256" key="1">
    <source>
        <dbReference type="ARBA" id="ARBA00022494"/>
    </source>
</evidence>
<evidence type="ECO:0000256" key="6">
    <source>
        <dbReference type="PIRSR" id="PIRSR601344-1"/>
    </source>
</evidence>
<dbReference type="GO" id="GO:0016168">
    <property type="term" value="F:chlorophyll binding"/>
    <property type="evidence" value="ECO:0007669"/>
    <property type="project" value="UniProtKB-KW"/>
</dbReference>
<protein>
    <recommendedName>
        <fullName evidence="7">Chlorophyll a-b binding protein, chloroplastic</fullName>
    </recommendedName>
</protein>
<evidence type="ECO:0000256" key="4">
    <source>
        <dbReference type="ARBA" id="ARBA00022640"/>
    </source>
</evidence>
<feature type="binding site" evidence="6">
    <location>
        <position position="173"/>
    </location>
    <ligand>
        <name>chlorophyll a</name>
        <dbReference type="ChEBI" id="CHEBI:58416"/>
        <label>1</label>
    </ligand>
</feature>
<dbReference type="PANTHER" id="PTHR21649">
    <property type="entry name" value="CHLOROPHYLL A/B BINDING PROTEIN"/>
    <property type="match status" value="1"/>
</dbReference>
<evidence type="ECO:0000256" key="5">
    <source>
        <dbReference type="ARBA" id="ARBA00022991"/>
    </source>
</evidence>
<evidence type="ECO:0000313" key="9">
    <source>
        <dbReference type="Proteomes" id="UP000708148"/>
    </source>
</evidence>
<feature type="binding site" evidence="6">
    <location>
        <position position="245"/>
    </location>
    <ligand>
        <name>chlorophyll a</name>
        <dbReference type="ChEBI" id="CHEBI:58416"/>
        <label>1</label>
    </ligand>
</feature>
<comment type="similarity">
    <text evidence="7">Belongs to the light-harvesting chlorophyll a/b-binding (LHC) protein family.</text>
</comment>
<feature type="binding site" evidence="6">
    <location>
        <position position="240"/>
    </location>
    <ligand>
        <name>chlorophyll a</name>
        <dbReference type="ChEBI" id="CHEBI:58416"/>
        <label>1</label>
    </ligand>
</feature>
<dbReference type="Proteomes" id="UP000708148">
    <property type="component" value="Unassembled WGS sequence"/>
</dbReference>
<dbReference type="SUPFAM" id="SSF103511">
    <property type="entry name" value="Chlorophyll a-b binding protein"/>
    <property type="match status" value="1"/>
</dbReference>
<dbReference type="Pfam" id="PF00504">
    <property type="entry name" value="Chloroa_b-bind"/>
    <property type="match status" value="1"/>
</dbReference>